<dbReference type="OrthoDB" id="417697at2759"/>
<sequence length="150" mass="16583">MTLAAEQEYPLEQSILGSSRLYFQHYLWQRLLGHLLHPDIPIKEDIKIADIACGTGICLLDLAKELANSNTPAQLDGFDISSAKYPPSGLLPSNVKLDILDIFEPVPQALWGQYDVVHIGLLCMVIPDGDPRPVLDNVLKLLSSHSVNRT</sequence>
<name>A0A5N6K8L0_MONLA</name>
<accession>A0A5N6K8L0</accession>
<organism evidence="1 2">
    <name type="scientific">Monilinia laxa</name>
    <name type="common">Brown rot fungus</name>
    <name type="synonym">Sclerotinia laxa</name>
    <dbReference type="NCBI Taxonomy" id="61186"/>
    <lineage>
        <taxon>Eukaryota</taxon>
        <taxon>Fungi</taxon>
        <taxon>Dikarya</taxon>
        <taxon>Ascomycota</taxon>
        <taxon>Pezizomycotina</taxon>
        <taxon>Leotiomycetes</taxon>
        <taxon>Helotiales</taxon>
        <taxon>Sclerotiniaceae</taxon>
        <taxon>Monilinia</taxon>
    </lineage>
</organism>
<dbReference type="EMBL" id="VIGI01000006">
    <property type="protein sequence ID" value="KAB8299129.1"/>
    <property type="molecule type" value="Genomic_DNA"/>
</dbReference>
<dbReference type="SUPFAM" id="SSF53335">
    <property type="entry name" value="S-adenosyl-L-methionine-dependent methyltransferases"/>
    <property type="match status" value="1"/>
</dbReference>
<protein>
    <submittedName>
        <fullName evidence="1">Uncharacterized protein</fullName>
    </submittedName>
</protein>
<dbReference type="CDD" id="cd02440">
    <property type="entry name" value="AdoMet_MTases"/>
    <property type="match status" value="1"/>
</dbReference>
<proteinExistence type="predicted"/>
<evidence type="ECO:0000313" key="1">
    <source>
        <dbReference type="EMBL" id="KAB8299129.1"/>
    </source>
</evidence>
<dbReference type="Proteomes" id="UP000326757">
    <property type="component" value="Unassembled WGS sequence"/>
</dbReference>
<reference evidence="1 2" key="1">
    <citation type="submission" date="2019-06" db="EMBL/GenBank/DDBJ databases">
        <title>Genome Sequence of the Brown Rot Fungal Pathogen Monilinia laxa.</title>
        <authorList>
            <person name="De Miccolis Angelini R.M."/>
            <person name="Landi L."/>
            <person name="Abate D."/>
            <person name="Pollastro S."/>
            <person name="Romanazzi G."/>
            <person name="Faretra F."/>
        </authorList>
    </citation>
    <scope>NUCLEOTIDE SEQUENCE [LARGE SCALE GENOMIC DNA]</scope>
    <source>
        <strain evidence="1 2">Mlax316</strain>
    </source>
</reference>
<evidence type="ECO:0000313" key="2">
    <source>
        <dbReference type="Proteomes" id="UP000326757"/>
    </source>
</evidence>
<keyword evidence="2" id="KW-1185">Reference proteome</keyword>
<gene>
    <name evidence="1" type="ORF">EYC80_001238</name>
</gene>
<dbReference type="AlphaFoldDB" id="A0A5N6K8L0"/>
<comment type="caution">
    <text evidence="1">The sequence shown here is derived from an EMBL/GenBank/DDBJ whole genome shotgun (WGS) entry which is preliminary data.</text>
</comment>
<dbReference type="InterPro" id="IPR029063">
    <property type="entry name" value="SAM-dependent_MTases_sf"/>
</dbReference>
<dbReference type="Gene3D" id="3.40.50.150">
    <property type="entry name" value="Vaccinia Virus protein VP39"/>
    <property type="match status" value="1"/>
</dbReference>